<keyword evidence="1" id="KW-0472">Membrane</keyword>
<evidence type="ECO:0000313" key="4">
    <source>
        <dbReference type="Proteomes" id="UP000078148"/>
    </source>
</evidence>
<dbReference type="GO" id="GO:0052621">
    <property type="term" value="F:diguanylate cyclase activity"/>
    <property type="evidence" value="ECO:0007669"/>
    <property type="project" value="TreeGrafter"/>
</dbReference>
<reference evidence="3 4" key="2">
    <citation type="journal article" date="2016" name="Int. J. Syst. Evol. Microbiol.">
        <title>Paenibacillus bovis sp. nov., isolated from raw yak (Bos grunniens) milk.</title>
        <authorList>
            <person name="Gao C."/>
            <person name="Han J."/>
            <person name="Liu Z."/>
            <person name="Xu X."/>
            <person name="Hang F."/>
            <person name="Wu Z."/>
        </authorList>
    </citation>
    <scope>NUCLEOTIDE SEQUENCE [LARGE SCALE GENOMIC DNA]</scope>
    <source>
        <strain evidence="3 4">BD3526</strain>
    </source>
</reference>
<dbReference type="InterPro" id="IPR043128">
    <property type="entry name" value="Rev_trsase/Diguanyl_cyclase"/>
</dbReference>
<dbReference type="InterPro" id="IPR000160">
    <property type="entry name" value="GGDEF_dom"/>
</dbReference>
<evidence type="ECO:0000259" key="2">
    <source>
        <dbReference type="PROSITE" id="PS50887"/>
    </source>
</evidence>
<protein>
    <recommendedName>
        <fullName evidence="2">GGDEF domain-containing protein</fullName>
    </recommendedName>
</protein>
<feature type="transmembrane region" description="Helical" evidence="1">
    <location>
        <begin position="29"/>
        <end position="50"/>
    </location>
</feature>
<dbReference type="GO" id="GO:0005886">
    <property type="term" value="C:plasma membrane"/>
    <property type="evidence" value="ECO:0007669"/>
    <property type="project" value="TreeGrafter"/>
</dbReference>
<dbReference type="NCBIfam" id="TIGR00254">
    <property type="entry name" value="GGDEF"/>
    <property type="match status" value="1"/>
</dbReference>
<dbReference type="InterPro" id="IPR050469">
    <property type="entry name" value="Diguanylate_Cyclase"/>
</dbReference>
<dbReference type="PANTHER" id="PTHR45138">
    <property type="entry name" value="REGULATORY COMPONENTS OF SENSORY TRANSDUCTION SYSTEM"/>
    <property type="match status" value="1"/>
</dbReference>
<dbReference type="InterPro" id="IPR029787">
    <property type="entry name" value="Nucleotide_cyclase"/>
</dbReference>
<evidence type="ECO:0000313" key="3">
    <source>
        <dbReference type="EMBL" id="ANF98898.1"/>
    </source>
</evidence>
<feature type="transmembrane region" description="Helical" evidence="1">
    <location>
        <begin position="112"/>
        <end position="133"/>
    </location>
</feature>
<proteinExistence type="predicted"/>
<feature type="domain" description="GGDEF" evidence="2">
    <location>
        <begin position="180"/>
        <end position="312"/>
    </location>
</feature>
<feature type="transmembrane region" description="Helical" evidence="1">
    <location>
        <begin position="56"/>
        <end position="75"/>
    </location>
</feature>
<dbReference type="KEGG" id="pbv:AR543_18335"/>
<dbReference type="Gene3D" id="1.10.1760.20">
    <property type="match status" value="1"/>
</dbReference>
<dbReference type="EMBL" id="CP013023">
    <property type="protein sequence ID" value="ANF98898.1"/>
    <property type="molecule type" value="Genomic_DNA"/>
</dbReference>
<keyword evidence="1" id="KW-0812">Transmembrane</keyword>
<sequence>MMSFFSIRLHTGNNTVMVDFRQLAIMISFYYGGSWSGLISAILIGIYRLFSGEPLQFSSWVGFGNAMFTYVVTSLCMRRQREISLKVWFRAIIATLLVYIVAVTILQAIEHIMLNLLFGLLYICAGLFAYYIIRYIQRADDTLVMTREAANHDFLTKLYNPRAFDRLFRQTLNEAREHQQSFALVVVDIDFFKKINDNYGHLNGDTVLIQVAEVLGRTIRPGDYCARKGGEEFAVILNDCTEQQALELAEQIRITMQQHTFVLEEGQNIYLTISLGVSCYPLTAPAELFREADRALYEAKENGRNRVELANQ</sequence>
<dbReference type="SUPFAM" id="SSF55073">
    <property type="entry name" value="Nucleotide cyclase"/>
    <property type="match status" value="1"/>
</dbReference>
<dbReference type="STRING" id="1616788.AR543_18335"/>
<feature type="transmembrane region" description="Helical" evidence="1">
    <location>
        <begin position="87"/>
        <end position="106"/>
    </location>
</feature>
<name>A0A172ZMU5_9BACL</name>
<dbReference type="Proteomes" id="UP000078148">
    <property type="component" value="Chromosome"/>
</dbReference>
<keyword evidence="1" id="KW-1133">Transmembrane helix</keyword>
<reference evidence="4" key="1">
    <citation type="submission" date="2015-10" db="EMBL/GenBank/DDBJ databases">
        <title>Genome of Paenibacillus bovis sp. nov.</title>
        <authorList>
            <person name="Wu Z."/>
            <person name="Gao C."/>
            <person name="Liu Z."/>
            <person name="Zheng H."/>
        </authorList>
    </citation>
    <scope>NUCLEOTIDE SEQUENCE [LARGE SCALE GENOMIC DNA]</scope>
    <source>
        <strain evidence="4">BD3526</strain>
    </source>
</reference>
<dbReference type="GO" id="GO:1902201">
    <property type="term" value="P:negative regulation of bacterial-type flagellum-dependent cell motility"/>
    <property type="evidence" value="ECO:0007669"/>
    <property type="project" value="TreeGrafter"/>
</dbReference>
<dbReference type="Gene3D" id="3.30.70.270">
    <property type="match status" value="1"/>
</dbReference>
<organism evidence="3 4">
    <name type="scientific">Paenibacillus bovis</name>
    <dbReference type="NCBI Taxonomy" id="1616788"/>
    <lineage>
        <taxon>Bacteria</taxon>
        <taxon>Bacillati</taxon>
        <taxon>Bacillota</taxon>
        <taxon>Bacilli</taxon>
        <taxon>Bacillales</taxon>
        <taxon>Paenibacillaceae</taxon>
        <taxon>Paenibacillus</taxon>
    </lineage>
</organism>
<dbReference type="PROSITE" id="PS50887">
    <property type="entry name" value="GGDEF"/>
    <property type="match status" value="1"/>
</dbReference>
<evidence type="ECO:0000256" key="1">
    <source>
        <dbReference type="SAM" id="Phobius"/>
    </source>
</evidence>
<dbReference type="CDD" id="cd01949">
    <property type="entry name" value="GGDEF"/>
    <property type="match status" value="1"/>
</dbReference>
<dbReference type="GO" id="GO:0043709">
    <property type="term" value="P:cell adhesion involved in single-species biofilm formation"/>
    <property type="evidence" value="ECO:0007669"/>
    <property type="project" value="TreeGrafter"/>
</dbReference>
<dbReference type="PANTHER" id="PTHR45138:SF9">
    <property type="entry name" value="DIGUANYLATE CYCLASE DGCM-RELATED"/>
    <property type="match status" value="1"/>
</dbReference>
<dbReference type="Pfam" id="PF00990">
    <property type="entry name" value="GGDEF"/>
    <property type="match status" value="1"/>
</dbReference>
<keyword evidence="4" id="KW-1185">Reference proteome</keyword>
<accession>A0A172ZMU5</accession>
<dbReference type="SMART" id="SM00267">
    <property type="entry name" value="GGDEF"/>
    <property type="match status" value="1"/>
</dbReference>
<dbReference type="AlphaFoldDB" id="A0A172ZMU5"/>
<dbReference type="FunFam" id="3.30.70.270:FF:000001">
    <property type="entry name" value="Diguanylate cyclase domain protein"/>
    <property type="match status" value="1"/>
</dbReference>
<gene>
    <name evidence="3" type="ORF">AR543_18335</name>
</gene>